<keyword evidence="5" id="KW-0238">DNA-binding</keyword>
<evidence type="ECO:0000256" key="2">
    <source>
        <dbReference type="ARBA" id="ARBA00022741"/>
    </source>
</evidence>
<dbReference type="SUPFAM" id="SSF53150">
    <property type="entry name" value="DNA repair protein MutS, domain II"/>
    <property type="match status" value="1"/>
</dbReference>
<dbReference type="SUPFAM" id="SSF55271">
    <property type="entry name" value="DNA repair protein MutS, domain I"/>
    <property type="match status" value="1"/>
</dbReference>
<dbReference type="InterPro" id="IPR036678">
    <property type="entry name" value="MutS_con_dom_sf"/>
</dbReference>
<dbReference type="InterPro" id="IPR000432">
    <property type="entry name" value="DNA_mismatch_repair_MutS_C"/>
</dbReference>
<dbReference type="Pfam" id="PF05192">
    <property type="entry name" value="MutS_III"/>
    <property type="match status" value="1"/>
</dbReference>
<dbReference type="EMBL" id="MN740297">
    <property type="protein sequence ID" value="QHT98819.1"/>
    <property type="molecule type" value="Genomic_DNA"/>
</dbReference>
<dbReference type="SUPFAM" id="SSF48334">
    <property type="entry name" value="DNA repair protein MutS, domain III"/>
    <property type="match status" value="1"/>
</dbReference>
<dbReference type="AlphaFoldDB" id="A0A6C0J1R4"/>
<organism evidence="9">
    <name type="scientific">viral metagenome</name>
    <dbReference type="NCBI Taxonomy" id="1070528"/>
    <lineage>
        <taxon>unclassified sequences</taxon>
        <taxon>metagenomes</taxon>
        <taxon>organismal metagenomes</taxon>
    </lineage>
</organism>
<keyword evidence="6" id="KW-0234">DNA repair</keyword>
<accession>A0A6C0J1R4</accession>
<dbReference type="InterPro" id="IPR045076">
    <property type="entry name" value="MutS"/>
</dbReference>
<evidence type="ECO:0000256" key="5">
    <source>
        <dbReference type="ARBA" id="ARBA00023125"/>
    </source>
</evidence>
<evidence type="ECO:0000256" key="6">
    <source>
        <dbReference type="ARBA" id="ARBA00023204"/>
    </source>
</evidence>
<evidence type="ECO:0008006" key="10">
    <source>
        <dbReference type="Google" id="ProtNLM"/>
    </source>
</evidence>
<evidence type="ECO:0000313" key="9">
    <source>
        <dbReference type="EMBL" id="QHT98819.1"/>
    </source>
</evidence>
<dbReference type="Gene3D" id="3.40.50.300">
    <property type="entry name" value="P-loop containing nucleotide triphosphate hydrolases"/>
    <property type="match status" value="1"/>
</dbReference>
<dbReference type="Pfam" id="PF01624">
    <property type="entry name" value="MutS_I"/>
    <property type="match status" value="1"/>
</dbReference>
<keyword evidence="4" id="KW-0067">ATP-binding</keyword>
<dbReference type="Gene3D" id="3.40.1170.10">
    <property type="entry name" value="DNA repair protein MutS, domain I"/>
    <property type="match status" value="1"/>
</dbReference>
<name>A0A6C0J1R4_9ZZZZ</name>
<proteinExistence type="inferred from homology"/>
<dbReference type="InterPro" id="IPR007695">
    <property type="entry name" value="DNA_mismatch_repair_MutS-lik_N"/>
</dbReference>
<protein>
    <recommendedName>
        <fullName evidence="10">DNA mismatch repair proteins mutS family domain-containing protein</fullName>
    </recommendedName>
</protein>
<sequence>MIIDDYINYSKEYKEKYGNKCVVLMQVGSFYEIYSITSDIEDNFIYNIADLCNIQISRKNKTISEVSINNPLMAGFPLYTLAKYTTILLNNNYTIVLVEQTTEPPNPERKVTEILSPGMNTSVITKTSNYMMVLYYEYINTQLVIGIAGIDLSTGKTFIYEAGSTKNDPEFANDEAFRFVNSYNPSELIILSDNSAPLSDSSKEYILKNLNVNNILVHYKWENYEYIDIMKKLVYQKGILEKSFFSKKSLLSIIEVLNLEKYSMARIALCCLLQFAYEHNADIIKDLYEPEILDNIKYLIIEYNSAVQLNILGLYNGDKPLIDILNRCATSFGSRAFKERLLMPIIDKNEINKRYDDTETLLKEQLFKEVNKKLNNIIDLERIKRKMITNKISPCDWCNFKISLDSSIDILNIISSKNINNNIISIDDINNAINGFIEILDLEEAAKYNLTDKNNIGNFFVEGIYDDVDNITRDYNASYEKLQNINNTITSFGNNDTTISKIENNDREGYYITITKKRFENAMKINKTYMSQFDKKTLATSTTYKLTSKEINKESDNIIKCNNRITSIVLKYYQEFVSNYINTYGKTIENLIKYLTKIDIASCNAKNAYEYCYYRPIIKQLSKEDDTSYIKASNIRHPIIERINTKIKYVGNDVSLNKDGYLLYGINASGKSCFMKTIGLNIIMAQAGMFVASKNFEYMPYHNIFTRISGMDNIYKGMSSFTVEMTELRNILQRCNKYSIVLGDEICCGTESISAIAIVASAIDVLIKNNSTFIFATHLHELTDMKLIKEHIKSSKINVKHMHISIDEYNNIIYERKIQDGQGSQVYGLEVCKSLNMPYDFMKIAENTRKDVQGLNNMIINLQRSRYNADIIIDKCSIEGCFNNAVDTHHINYQVNANTEGYFEDFHKNNKHNLAPLCKECHDKEHRGIISIKGYIDTSNGVKLKIKE</sequence>
<dbReference type="InterPro" id="IPR017261">
    <property type="entry name" value="DNA_mismatch_repair_MutS/MSH"/>
</dbReference>
<dbReference type="GO" id="GO:0006298">
    <property type="term" value="P:mismatch repair"/>
    <property type="evidence" value="ECO:0007669"/>
    <property type="project" value="InterPro"/>
</dbReference>
<dbReference type="Pfam" id="PF00488">
    <property type="entry name" value="MutS_V"/>
    <property type="match status" value="1"/>
</dbReference>
<dbReference type="GO" id="GO:0030983">
    <property type="term" value="F:mismatched DNA binding"/>
    <property type="evidence" value="ECO:0007669"/>
    <property type="project" value="InterPro"/>
</dbReference>
<dbReference type="Gene3D" id="1.10.1420.10">
    <property type="match status" value="2"/>
</dbReference>
<feature type="domain" description="DNA mismatch repair protein MutS core" evidence="7">
    <location>
        <begin position="316"/>
        <end position="643"/>
    </location>
</feature>
<dbReference type="SMART" id="SM00533">
    <property type="entry name" value="MUTSd"/>
    <property type="match status" value="1"/>
</dbReference>
<dbReference type="PANTHER" id="PTHR11361">
    <property type="entry name" value="DNA MISMATCH REPAIR PROTEIN MUTS FAMILY MEMBER"/>
    <property type="match status" value="1"/>
</dbReference>
<dbReference type="InterPro" id="IPR016151">
    <property type="entry name" value="DNA_mismatch_repair_MutS_N"/>
</dbReference>
<evidence type="ECO:0000256" key="3">
    <source>
        <dbReference type="ARBA" id="ARBA00022763"/>
    </source>
</evidence>
<dbReference type="GO" id="GO:0005524">
    <property type="term" value="F:ATP binding"/>
    <property type="evidence" value="ECO:0007669"/>
    <property type="project" value="UniProtKB-KW"/>
</dbReference>
<dbReference type="InterPro" id="IPR003615">
    <property type="entry name" value="HNH_nuc"/>
</dbReference>
<evidence type="ECO:0000256" key="1">
    <source>
        <dbReference type="ARBA" id="ARBA00006271"/>
    </source>
</evidence>
<keyword evidence="3" id="KW-0227">DNA damage</keyword>
<reference evidence="9" key="1">
    <citation type="journal article" date="2020" name="Nature">
        <title>Giant virus diversity and host interactions through global metagenomics.</title>
        <authorList>
            <person name="Schulz F."/>
            <person name="Roux S."/>
            <person name="Paez-Espino D."/>
            <person name="Jungbluth S."/>
            <person name="Walsh D.A."/>
            <person name="Denef V.J."/>
            <person name="McMahon K.D."/>
            <person name="Konstantinidis K.T."/>
            <person name="Eloe-Fadrosh E.A."/>
            <person name="Kyrpides N.C."/>
            <person name="Woyke T."/>
        </authorList>
    </citation>
    <scope>NUCLEOTIDE SEQUENCE</scope>
    <source>
        <strain evidence="9">GVMAG-M-3300025695-21</strain>
    </source>
</reference>
<evidence type="ECO:0000259" key="8">
    <source>
        <dbReference type="SMART" id="SM00534"/>
    </source>
</evidence>
<dbReference type="InterPro" id="IPR036187">
    <property type="entry name" value="DNA_mismatch_repair_MutS_sf"/>
</dbReference>
<dbReference type="InterPro" id="IPR027417">
    <property type="entry name" value="P-loop_NTPase"/>
</dbReference>
<dbReference type="GO" id="GO:0140664">
    <property type="term" value="F:ATP-dependent DNA damage sensor activity"/>
    <property type="evidence" value="ECO:0007669"/>
    <property type="project" value="InterPro"/>
</dbReference>
<dbReference type="SMART" id="SM00534">
    <property type="entry name" value="MUTSac"/>
    <property type="match status" value="1"/>
</dbReference>
<dbReference type="PIRSF" id="PIRSF037677">
    <property type="entry name" value="DNA_mis_repair_Msh6"/>
    <property type="match status" value="1"/>
</dbReference>
<evidence type="ECO:0000256" key="4">
    <source>
        <dbReference type="ARBA" id="ARBA00022840"/>
    </source>
</evidence>
<comment type="similarity">
    <text evidence="1">Belongs to the DNA mismatch repair MutS family.</text>
</comment>
<feature type="domain" description="DNA mismatch repair proteins mutS family" evidence="8">
    <location>
        <begin position="658"/>
        <end position="850"/>
    </location>
</feature>
<dbReference type="PANTHER" id="PTHR11361:SF34">
    <property type="entry name" value="DNA MISMATCH REPAIR PROTEIN MSH1, MITOCHONDRIAL"/>
    <property type="match status" value="1"/>
</dbReference>
<evidence type="ECO:0000259" key="7">
    <source>
        <dbReference type="SMART" id="SM00533"/>
    </source>
</evidence>
<keyword evidence="2" id="KW-0547">Nucleotide-binding</keyword>
<dbReference type="CDD" id="cd00085">
    <property type="entry name" value="HNHc"/>
    <property type="match status" value="1"/>
</dbReference>
<dbReference type="SUPFAM" id="SSF52540">
    <property type="entry name" value="P-loop containing nucleoside triphosphate hydrolases"/>
    <property type="match status" value="1"/>
</dbReference>
<dbReference type="InterPro" id="IPR007696">
    <property type="entry name" value="DNA_mismatch_repair_MutS_core"/>
</dbReference>